<dbReference type="GO" id="GO:0005794">
    <property type="term" value="C:Golgi apparatus"/>
    <property type="evidence" value="ECO:0007669"/>
    <property type="project" value="UniProtKB-SubCell"/>
</dbReference>
<evidence type="ECO:0000256" key="1">
    <source>
        <dbReference type="ARBA" id="ARBA00004308"/>
    </source>
</evidence>
<feature type="compositionally biased region" description="Basic and acidic residues" evidence="8">
    <location>
        <begin position="868"/>
        <end position="877"/>
    </location>
</feature>
<dbReference type="PIRSF" id="PIRSF037092">
    <property type="entry name" value="AP3_complex_delta"/>
    <property type="match status" value="1"/>
</dbReference>
<protein>
    <recommendedName>
        <fullName evidence="7">AP-3 complex subunit delta</fullName>
    </recommendedName>
</protein>
<keyword evidence="4" id="KW-0677">Repeat</keyword>
<evidence type="ECO:0000313" key="10">
    <source>
        <dbReference type="EMBL" id="CBK20000.2"/>
    </source>
</evidence>
<keyword evidence="11" id="KW-1185">Reference proteome</keyword>
<keyword evidence="7" id="KW-0333">Golgi apparatus</keyword>
<feature type="compositionally biased region" description="Acidic residues" evidence="8">
    <location>
        <begin position="773"/>
        <end position="782"/>
    </location>
</feature>
<dbReference type="Gene3D" id="1.25.10.10">
    <property type="entry name" value="Leucine-rich Repeat Variant"/>
    <property type="match status" value="1"/>
</dbReference>
<feature type="region of interest" description="Disordered" evidence="8">
    <location>
        <begin position="501"/>
        <end position="526"/>
    </location>
</feature>
<dbReference type="Proteomes" id="UP000008312">
    <property type="component" value="Unassembled WGS sequence"/>
</dbReference>
<comment type="similarity">
    <text evidence="2 7">Belongs to the adaptor complexes large subunit family.</text>
</comment>
<evidence type="ECO:0000313" key="11">
    <source>
        <dbReference type="Proteomes" id="UP000008312"/>
    </source>
</evidence>
<keyword evidence="3 7" id="KW-0813">Transport</keyword>
<dbReference type="InterPro" id="IPR016024">
    <property type="entry name" value="ARM-type_fold"/>
</dbReference>
<comment type="subcellular location">
    <subcellularLocation>
        <location evidence="1">Endomembrane system</location>
    </subcellularLocation>
    <subcellularLocation>
        <location evidence="7">Golgi apparatus</location>
    </subcellularLocation>
</comment>
<feature type="compositionally biased region" description="Basic and acidic residues" evidence="8">
    <location>
        <begin position="826"/>
        <end position="843"/>
    </location>
</feature>
<dbReference type="InterPro" id="IPR001936">
    <property type="entry name" value="RasGAP_dom"/>
</dbReference>
<organism evidence="10">
    <name type="scientific">Blastocystis hominis</name>
    <dbReference type="NCBI Taxonomy" id="12968"/>
    <lineage>
        <taxon>Eukaryota</taxon>
        <taxon>Sar</taxon>
        <taxon>Stramenopiles</taxon>
        <taxon>Bigyra</taxon>
        <taxon>Opalozoa</taxon>
        <taxon>Opalinata</taxon>
        <taxon>Blastocystidae</taxon>
        <taxon>Blastocystis</taxon>
    </lineage>
</organism>
<accession>D8LW11</accession>
<dbReference type="InterPro" id="IPR017105">
    <property type="entry name" value="AP3_complex_dsu"/>
</dbReference>
<feature type="domain" description="Ras-GAP" evidence="9">
    <location>
        <begin position="175"/>
        <end position="364"/>
    </location>
</feature>
<feature type="compositionally biased region" description="Basic residues" evidence="8">
    <location>
        <begin position="844"/>
        <end position="855"/>
    </location>
</feature>
<dbReference type="SUPFAM" id="SSF48371">
    <property type="entry name" value="ARM repeat"/>
    <property type="match status" value="1"/>
</dbReference>
<keyword evidence="5 7" id="KW-0653">Protein transport</keyword>
<dbReference type="OrthoDB" id="10264595at2759"/>
<comment type="subunit">
    <text evidence="7">Adaptor protein complex 3 (AP-3) is a heterotetramer.</text>
</comment>
<sequence length="885" mass="99380">MTKKTYQEVVRGIRTSKYPAMYISEVLSEIRQEIKGTDRTDKVVSLQKLLYLNLIGYTFDWAEFQVIEVMSQPLYKERRVGYLAATVLIRPDSDLFILCANSLKKAFLSKNKYDVGLALDCFSMIVTEELAHDLLPDILTLLNSKRAFVRRKAVLCLFRIFKQYPPALEESYDKLVNLLVDSDISVQSSAVSVITELAREDPSRYQNLAPTIFTLLLNVENTWVLIKVIKLLMNLVTEEPRLAKKLLDPLVNVVRTAETKSLLYEAMMGVTQCLIHMPVKVGSKLEKEIHKVTDLLMVKFLEFVQDADPNLTYLGLCGLLKLVEVAPAVVARKSFVYVECLKANDSTIRAKALGLVKAIANAKNLKNLVEDLVKCLRAGVEFEMKEEILQSIVEMCSRDTYANTQDFTWYVSVLVDLAQTRGSKQGALISGQLVDVALRVPAIRLYMVNSVLPLLLQPDLVCESMRDVLIISFLHHPRGSFTPRRRLGRRRVLRLSPAGPDRQRLRLSGLPRGDLPPGPRAGDVSPRGGVTGRILQALLQVSLRFICSLGSASEQASKVRESVIAHAEQFLGSESDEVRYRATLLIEVLRVTASFDNQVIAIEKRDSVAQEIEQMNSARQAMSSLNEKADTPVPAESDTEINLAAAIDAGDAETPEEPAAEDTPREELALTPVDRMEGEGIHQLSELLDHLTAELLPVSAKAQRKVKKPEGLDLDTPLASFELEKPIESFRTVSFVDGPLFSYESAAEPGRHRHHRGHRSHRREKNEFYLDAKEEEESEEVPNQELTLEDVGVPVVVGEAAEKSEEAAEDAPAAQFHVIRDEEEEAKAKSKDKEKEKEKEGSGRHRSHRSHRHRRNGDGDGEEAKEEAEEKPKEEGSHRHRRHHH</sequence>
<dbReference type="PROSITE" id="PS50018">
    <property type="entry name" value="RAS_GTPASE_ACTIV_2"/>
    <property type="match status" value="1"/>
</dbReference>
<dbReference type="GO" id="GO:0006623">
    <property type="term" value="P:protein targeting to vacuole"/>
    <property type="evidence" value="ECO:0007669"/>
    <property type="project" value="TreeGrafter"/>
</dbReference>
<evidence type="ECO:0000256" key="5">
    <source>
        <dbReference type="ARBA" id="ARBA00022927"/>
    </source>
</evidence>
<dbReference type="EMBL" id="FN668638">
    <property type="protein sequence ID" value="CBK20000.2"/>
    <property type="molecule type" value="Genomic_DNA"/>
</dbReference>
<feature type="region of interest" description="Disordered" evidence="8">
    <location>
        <begin position="770"/>
        <end position="885"/>
    </location>
</feature>
<evidence type="ECO:0000259" key="9">
    <source>
        <dbReference type="PROSITE" id="PS50018"/>
    </source>
</evidence>
<dbReference type="PANTHER" id="PTHR22781">
    <property type="entry name" value="DELTA ADAPTIN-RELATED"/>
    <property type="match status" value="1"/>
</dbReference>
<evidence type="ECO:0000256" key="2">
    <source>
        <dbReference type="ARBA" id="ARBA00006613"/>
    </source>
</evidence>
<name>D8LW11_BLAHO</name>
<gene>
    <name evidence="10" type="ORF">GSBLH_T00000391001</name>
</gene>
<evidence type="ECO:0000256" key="6">
    <source>
        <dbReference type="ARBA" id="ARBA00023136"/>
    </source>
</evidence>
<proteinExistence type="inferred from homology"/>
<keyword evidence="6" id="KW-0472">Membrane</keyword>
<reference evidence="10" key="1">
    <citation type="submission" date="2010-02" db="EMBL/GenBank/DDBJ databases">
        <title>Sequencing and annotation of the Blastocystis hominis genome.</title>
        <authorList>
            <person name="Wincker P."/>
        </authorList>
    </citation>
    <scope>NUCLEOTIDE SEQUENCE</scope>
    <source>
        <strain evidence="10">Singapore isolate B</strain>
    </source>
</reference>
<dbReference type="GO" id="GO:0010008">
    <property type="term" value="C:endosome membrane"/>
    <property type="evidence" value="ECO:0007669"/>
    <property type="project" value="TreeGrafter"/>
</dbReference>
<dbReference type="Pfam" id="PF01602">
    <property type="entry name" value="Adaptin_N"/>
    <property type="match status" value="1"/>
</dbReference>
<dbReference type="GeneID" id="24917703"/>
<evidence type="ECO:0000256" key="8">
    <source>
        <dbReference type="SAM" id="MobiDB-lite"/>
    </source>
</evidence>
<evidence type="ECO:0000256" key="7">
    <source>
        <dbReference type="PIRNR" id="PIRNR037092"/>
    </source>
</evidence>
<dbReference type="InParanoid" id="D8LW11"/>
<dbReference type="AlphaFoldDB" id="D8LW11"/>
<dbReference type="GO" id="GO:0030123">
    <property type="term" value="C:AP-3 adaptor complex"/>
    <property type="evidence" value="ECO:0007669"/>
    <property type="project" value="InterPro"/>
</dbReference>
<evidence type="ECO:0000256" key="4">
    <source>
        <dbReference type="ARBA" id="ARBA00022737"/>
    </source>
</evidence>
<dbReference type="GO" id="GO:0006896">
    <property type="term" value="P:Golgi to vacuole transport"/>
    <property type="evidence" value="ECO:0007669"/>
    <property type="project" value="TreeGrafter"/>
</dbReference>
<dbReference type="PANTHER" id="PTHR22781:SF12">
    <property type="entry name" value="AP-3 COMPLEX SUBUNIT DELTA-1"/>
    <property type="match status" value="1"/>
</dbReference>
<evidence type="ECO:0000256" key="3">
    <source>
        <dbReference type="ARBA" id="ARBA00022448"/>
    </source>
</evidence>
<dbReference type="InterPro" id="IPR011989">
    <property type="entry name" value="ARM-like"/>
</dbReference>
<dbReference type="RefSeq" id="XP_012894048.1">
    <property type="nucleotide sequence ID" value="XM_013038594.1"/>
</dbReference>
<dbReference type="InterPro" id="IPR002553">
    <property type="entry name" value="Clathrin/coatomer_adapt-like_N"/>
</dbReference>